<evidence type="ECO:0000313" key="9">
    <source>
        <dbReference type="Proteomes" id="UP001155546"/>
    </source>
</evidence>
<evidence type="ECO:0000256" key="3">
    <source>
        <dbReference type="ARBA" id="ARBA00022475"/>
    </source>
</evidence>
<dbReference type="PANTHER" id="PTHR30509">
    <property type="entry name" value="P-HYDROXYBENZOIC ACID EFFLUX PUMP SUBUNIT-RELATED"/>
    <property type="match status" value="1"/>
</dbReference>
<evidence type="ECO:0000256" key="4">
    <source>
        <dbReference type="ARBA" id="ARBA00022692"/>
    </source>
</evidence>
<feature type="transmembrane region" description="Helical" evidence="7">
    <location>
        <begin position="435"/>
        <end position="451"/>
    </location>
</feature>
<dbReference type="EMBL" id="JAMTCD010000014">
    <property type="protein sequence ID" value="MCT7942451.1"/>
    <property type="molecule type" value="Genomic_DNA"/>
</dbReference>
<dbReference type="GO" id="GO:0022857">
    <property type="term" value="F:transmembrane transporter activity"/>
    <property type="evidence" value="ECO:0007669"/>
    <property type="project" value="InterPro"/>
</dbReference>
<keyword evidence="6 7" id="KW-0472">Membrane</keyword>
<sequence length="459" mass="52149">MLSYSTKNAIKVALSFTLTIALSLYFGWEKPYWAAVTIIAMAANETYSHSIKLARDRLLGTLFGAILALLMISFLSQERFLFISVYIVIAGIATYMAFNLKYGYIFRMAFVVCSLISAIGSFNDITTFDMITLRLEENVLGVIVYSLVFRFIWPNSTEQYFFDLFNKVLANLEQTCAKLTATMTQEELTRITSDLENTIQQVAKMKSIIDLPMNGSYQLKYQQNKWKTATIASYDIAISLKQIITARSEVNCQNTDSQNELTVIKQQISHLKDANRNDQNLTGILTKNSWKDLDKLTPKVSKKSRLIDAAVVMVMIATFFCLWIYIPLLGGYLFPLLAAIFSVTIMTMPKGLMKSIVFGTITLSAIILAEFVFIMPFFTELWQLGLFYFINIFAIWRIFAAPQYALYKLLGGNFLVILTMSALRLTPTYTIDTSLNLLIQMFLILGIIHFFEKLSSPLH</sequence>
<feature type="transmembrane region" description="Helical" evidence="7">
    <location>
        <begin position="80"/>
        <end position="98"/>
    </location>
</feature>
<dbReference type="Proteomes" id="UP001155546">
    <property type="component" value="Unassembled WGS sequence"/>
</dbReference>
<name>A0A9X3APZ9_9GAMM</name>
<comment type="subcellular location">
    <subcellularLocation>
        <location evidence="1">Cell membrane</location>
        <topology evidence="1">Multi-pass membrane protein</topology>
    </subcellularLocation>
</comment>
<feature type="transmembrane region" description="Helical" evidence="7">
    <location>
        <begin position="104"/>
        <end position="125"/>
    </location>
</feature>
<gene>
    <name evidence="8" type="ORF">NE535_11665</name>
</gene>
<keyword evidence="4 7" id="KW-0812">Transmembrane</keyword>
<keyword evidence="2" id="KW-0813">Transport</keyword>
<feature type="transmembrane region" description="Helical" evidence="7">
    <location>
        <begin position="356"/>
        <end position="375"/>
    </location>
</feature>
<evidence type="ECO:0000256" key="2">
    <source>
        <dbReference type="ARBA" id="ARBA00022448"/>
    </source>
</evidence>
<dbReference type="InterPro" id="IPR006726">
    <property type="entry name" value="PHBA_efflux_AaeB/fusaric-R"/>
</dbReference>
<dbReference type="RefSeq" id="WP_261298821.1">
    <property type="nucleotide sequence ID" value="NZ_JAMTCD010000014.1"/>
</dbReference>
<accession>A0A9X3APZ9</accession>
<dbReference type="AlphaFoldDB" id="A0A9X3APZ9"/>
<evidence type="ECO:0000256" key="5">
    <source>
        <dbReference type="ARBA" id="ARBA00022989"/>
    </source>
</evidence>
<organism evidence="8 9">
    <name type="scientific">Shewanella holmiensis</name>
    <dbReference type="NCBI Taxonomy" id="2952222"/>
    <lineage>
        <taxon>Bacteria</taxon>
        <taxon>Pseudomonadati</taxon>
        <taxon>Pseudomonadota</taxon>
        <taxon>Gammaproteobacteria</taxon>
        <taxon>Alteromonadales</taxon>
        <taxon>Shewanellaceae</taxon>
        <taxon>Shewanella</taxon>
    </lineage>
</organism>
<evidence type="ECO:0000313" key="8">
    <source>
        <dbReference type="EMBL" id="MCT7942451.1"/>
    </source>
</evidence>
<feature type="transmembrane region" description="Helical" evidence="7">
    <location>
        <begin position="381"/>
        <end position="399"/>
    </location>
</feature>
<reference evidence="8" key="1">
    <citation type="journal article" date="2023" name="Int. J. Syst. Evol. Microbiol.">
        <title>&lt;i&gt;Shewanella septentrionalis&lt;/i&gt; sp. nov. and &lt;i&gt;Shewanella holmiensis&lt;/i&gt; sp. nov., isolated from Baltic Sea water and sediments.</title>
        <authorList>
            <person name="Martin-Rodriguez A.J."/>
            <person name="Thorell K."/>
            <person name="Joffre E."/>
            <person name="Jensie-Markopoulos S."/>
            <person name="Moore E.R.B."/>
            <person name="Sjoling A."/>
        </authorList>
    </citation>
    <scope>NUCLEOTIDE SEQUENCE</scope>
    <source>
        <strain evidence="8">SP1S2-7</strain>
    </source>
</reference>
<feature type="transmembrane region" description="Helical" evidence="7">
    <location>
        <begin position="58"/>
        <end position="75"/>
    </location>
</feature>
<proteinExistence type="predicted"/>
<keyword evidence="3" id="KW-1003">Cell membrane</keyword>
<protein>
    <submittedName>
        <fullName evidence="8">FUSC family protein</fullName>
    </submittedName>
</protein>
<evidence type="ECO:0000256" key="1">
    <source>
        <dbReference type="ARBA" id="ARBA00004651"/>
    </source>
</evidence>
<evidence type="ECO:0000256" key="6">
    <source>
        <dbReference type="ARBA" id="ARBA00023136"/>
    </source>
</evidence>
<keyword evidence="9" id="KW-1185">Reference proteome</keyword>
<comment type="caution">
    <text evidence="8">The sequence shown here is derived from an EMBL/GenBank/DDBJ whole genome shotgun (WGS) entry which is preliminary data.</text>
</comment>
<keyword evidence="5 7" id="KW-1133">Transmembrane helix</keyword>
<dbReference type="GO" id="GO:0005886">
    <property type="term" value="C:plasma membrane"/>
    <property type="evidence" value="ECO:0007669"/>
    <property type="project" value="UniProtKB-SubCell"/>
</dbReference>
<dbReference type="PANTHER" id="PTHR30509:SF9">
    <property type="entry name" value="MULTIDRUG RESISTANCE PROTEIN MDTO"/>
    <property type="match status" value="1"/>
</dbReference>
<dbReference type="Pfam" id="PF04632">
    <property type="entry name" value="FUSC"/>
    <property type="match status" value="1"/>
</dbReference>
<evidence type="ECO:0000256" key="7">
    <source>
        <dbReference type="SAM" id="Phobius"/>
    </source>
</evidence>